<dbReference type="Pfam" id="PF03734">
    <property type="entry name" value="YkuD"/>
    <property type="match status" value="1"/>
</dbReference>
<keyword evidence="5" id="KW-0378">Hydrolase</keyword>
<keyword evidence="6 9" id="KW-0133">Cell shape</keyword>
<protein>
    <submittedName>
        <fullName evidence="12">L,D-transpeptidase family protein</fullName>
    </submittedName>
</protein>
<dbReference type="InterPro" id="IPR038063">
    <property type="entry name" value="Transpep_catalytic_dom"/>
</dbReference>
<dbReference type="PANTHER" id="PTHR30582:SF24">
    <property type="entry name" value="L,D-TRANSPEPTIDASE ERFK_SRFK-RELATED"/>
    <property type="match status" value="1"/>
</dbReference>
<dbReference type="InterPro" id="IPR050979">
    <property type="entry name" value="LD-transpeptidase"/>
</dbReference>
<dbReference type="InterPro" id="IPR018392">
    <property type="entry name" value="LysM"/>
</dbReference>
<feature type="active site" description="Proton donor/acceptor" evidence="9">
    <location>
        <position position="194"/>
    </location>
</feature>
<evidence type="ECO:0000256" key="7">
    <source>
        <dbReference type="ARBA" id="ARBA00022984"/>
    </source>
</evidence>
<comment type="similarity">
    <text evidence="2">Belongs to the YkuD family.</text>
</comment>
<evidence type="ECO:0000313" key="12">
    <source>
        <dbReference type="EMBL" id="MBT0666493.1"/>
    </source>
</evidence>
<evidence type="ECO:0000256" key="6">
    <source>
        <dbReference type="ARBA" id="ARBA00022960"/>
    </source>
</evidence>
<comment type="caution">
    <text evidence="12">The sequence shown here is derived from an EMBL/GenBank/DDBJ whole genome shotgun (WGS) entry which is preliminary data.</text>
</comment>
<dbReference type="SMART" id="SM00257">
    <property type="entry name" value="LysM"/>
    <property type="match status" value="1"/>
</dbReference>
<name>A0AAW4L6H0_9BACT</name>
<keyword evidence="4" id="KW-0808">Transferase</keyword>
<feature type="domain" description="L,D-TPase catalytic" evidence="11">
    <location>
        <begin position="102"/>
        <end position="234"/>
    </location>
</feature>
<evidence type="ECO:0000256" key="4">
    <source>
        <dbReference type="ARBA" id="ARBA00022679"/>
    </source>
</evidence>
<evidence type="ECO:0000256" key="8">
    <source>
        <dbReference type="ARBA" id="ARBA00023316"/>
    </source>
</evidence>
<evidence type="ECO:0000256" key="2">
    <source>
        <dbReference type="ARBA" id="ARBA00005992"/>
    </source>
</evidence>
<keyword evidence="3" id="KW-0328">Glycosyltransferase</keyword>
<dbReference type="PANTHER" id="PTHR30582">
    <property type="entry name" value="L,D-TRANSPEPTIDASE"/>
    <property type="match status" value="1"/>
</dbReference>
<dbReference type="GO" id="GO:0016757">
    <property type="term" value="F:glycosyltransferase activity"/>
    <property type="evidence" value="ECO:0007669"/>
    <property type="project" value="UniProtKB-KW"/>
</dbReference>
<dbReference type="GO" id="GO:0071972">
    <property type="term" value="F:peptidoglycan L,D-transpeptidase activity"/>
    <property type="evidence" value="ECO:0007669"/>
    <property type="project" value="TreeGrafter"/>
</dbReference>
<dbReference type="SUPFAM" id="SSF54106">
    <property type="entry name" value="LysM domain"/>
    <property type="match status" value="1"/>
</dbReference>
<accession>A0AAW4L6H0</accession>
<dbReference type="CDD" id="cd00118">
    <property type="entry name" value="LysM"/>
    <property type="match status" value="1"/>
</dbReference>
<dbReference type="PROSITE" id="PS51782">
    <property type="entry name" value="LYSM"/>
    <property type="match status" value="1"/>
</dbReference>
<dbReference type="Gene3D" id="2.40.440.10">
    <property type="entry name" value="L,D-transpeptidase catalytic domain-like"/>
    <property type="match status" value="1"/>
</dbReference>
<evidence type="ECO:0000256" key="3">
    <source>
        <dbReference type="ARBA" id="ARBA00022676"/>
    </source>
</evidence>
<gene>
    <name evidence="12" type="ORF">KI809_19465</name>
</gene>
<dbReference type="PROSITE" id="PS52029">
    <property type="entry name" value="LD_TPASE"/>
    <property type="match status" value="1"/>
</dbReference>
<evidence type="ECO:0000259" key="11">
    <source>
        <dbReference type="PROSITE" id="PS52029"/>
    </source>
</evidence>
<dbReference type="FunFam" id="2.40.440.10:FF:000002">
    <property type="entry name" value="L,D-transpeptidase ErfK/SrfK"/>
    <property type="match status" value="1"/>
</dbReference>
<dbReference type="AlphaFoldDB" id="A0AAW4L6H0"/>
<keyword evidence="8 9" id="KW-0961">Cell wall biogenesis/degradation</keyword>
<evidence type="ECO:0000313" key="13">
    <source>
        <dbReference type="Proteomes" id="UP000811899"/>
    </source>
</evidence>
<dbReference type="Pfam" id="PF01476">
    <property type="entry name" value="LysM"/>
    <property type="match status" value="1"/>
</dbReference>
<dbReference type="SUPFAM" id="SSF141523">
    <property type="entry name" value="L,D-transpeptidase catalytic domain-like"/>
    <property type="match status" value="1"/>
</dbReference>
<organism evidence="12 13">
    <name type="scientific">Geoanaerobacter pelophilus</name>
    <dbReference type="NCBI Taxonomy" id="60036"/>
    <lineage>
        <taxon>Bacteria</taxon>
        <taxon>Pseudomonadati</taxon>
        <taxon>Thermodesulfobacteriota</taxon>
        <taxon>Desulfuromonadia</taxon>
        <taxon>Geobacterales</taxon>
        <taxon>Geobacteraceae</taxon>
        <taxon>Geoanaerobacter</taxon>
    </lineage>
</organism>
<evidence type="ECO:0000256" key="1">
    <source>
        <dbReference type="ARBA" id="ARBA00004752"/>
    </source>
</evidence>
<keyword evidence="13" id="KW-1185">Reference proteome</keyword>
<dbReference type="CDD" id="cd16913">
    <property type="entry name" value="YkuD_like"/>
    <property type="match status" value="1"/>
</dbReference>
<evidence type="ECO:0000256" key="5">
    <source>
        <dbReference type="ARBA" id="ARBA00022801"/>
    </source>
</evidence>
<dbReference type="InterPro" id="IPR005490">
    <property type="entry name" value="LD_TPept_cat_dom"/>
</dbReference>
<reference evidence="12 13" key="1">
    <citation type="submission" date="2021-05" db="EMBL/GenBank/DDBJ databases">
        <title>The draft genome of Geobacter pelophilus DSM 12255.</title>
        <authorList>
            <person name="Xu Z."/>
            <person name="Masuda Y."/>
            <person name="Itoh H."/>
            <person name="Senoo K."/>
        </authorList>
    </citation>
    <scope>NUCLEOTIDE SEQUENCE [LARGE SCALE GENOMIC DNA]</scope>
    <source>
        <strain evidence="12 13">DSM 12255</strain>
    </source>
</reference>
<feature type="active site" description="Nucleophile" evidence="9">
    <location>
        <position position="210"/>
    </location>
</feature>
<comment type="pathway">
    <text evidence="1 9">Cell wall biogenesis; peptidoglycan biosynthesis.</text>
</comment>
<proteinExistence type="inferred from homology"/>
<dbReference type="GO" id="GO:0008360">
    <property type="term" value="P:regulation of cell shape"/>
    <property type="evidence" value="ECO:0007669"/>
    <property type="project" value="UniProtKB-UniRule"/>
</dbReference>
<keyword evidence="7 9" id="KW-0573">Peptidoglycan synthesis</keyword>
<dbReference type="EMBL" id="JAHCVJ010000012">
    <property type="protein sequence ID" value="MBT0666493.1"/>
    <property type="molecule type" value="Genomic_DNA"/>
</dbReference>
<dbReference type="GO" id="GO:0071555">
    <property type="term" value="P:cell wall organization"/>
    <property type="evidence" value="ECO:0007669"/>
    <property type="project" value="UniProtKB-UniRule"/>
</dbReference>
<dbReference type="GO" id="GO:0005576">
    <property type="term" value="C:extracellular region"/>
    <property type="evidence" value="ECO:0007669"/>
    <property type="project" value="TreeGrafter"/>
</dbReference>
<feature type="domain" description="LysM" evidence="10">
    <location>
        <begin position="45"/>
        <end position="89"/>
    </location>
</feature>
<evidence type="ECO:0000256" key="9">
    <source>
        <dbReference type="PROSITE-ProRule" id="PRU01373"/>
    </source>
</evidence>
<sequence length="312" mass="34508">MGKTLSSLTIRMQSILISTFLCVLLVQGATAAEYTLRDNIIGNSHQHVVRGDDSLIELARRFNVGYNEIVAANPGVDPILPEPGTQVNIPSRWIIPDVTVREGIVINLDEMRLYYFPKRLKDRVITYPIGIGDEGWETPIGTYRIIEKIVAPAWHVPASIKMQKPELPDVVPPGNDNPLGTHALRLSIGTILIHGTDRPFGIGRQVSHGCIHLYPEDIPKLFKKVRVGTKVTIIRQPVKIGFANGRVLLEVHGDEVRDLMVEAEKIINQKGVSGLVDQQKLAKALRDKTGIPTDITEDLVAKDVGKVGKRLQ</sequence>
<dbReference type="Proteomes" id="UP000811899">
    <property type="component" value="Unassembled WGS sequence"/>
</dbReference>
<evidence type="ECO:0000259" key="10">
    <source>
        <dbReference type="PROSITE" id="PS51782"/>
    </source>
</evidence>
<dbReference type="Gene3D" id="3.10.350.10">
    <property type="entry name" value="LysM domain"/>
    <property type="match status" value="1"/>
</dbReference>
<dbReference type="InterPro" id="IPR036779">
    <property type="entry name" value="LysM_dom_sf"/>
</dbReference>
<dbReference type="GO" id="GO:0018104">
    <property type="term" value="P:peptidoglycan-protein cross-linking"/>
    <property type="evidence" value="ECO:0007669"/>
    <property type="project" value="TreeGrafter"/>
</dbReference>